<dbReference type="EC" id="4.2.1.17" evidence="1"/>
<keyword evidence="1" id="KW-0456">Lyase</keyword>
<dbReference type="Gene3D" id="3.90.226.10">
    <property type="entry name" value="2-enoyl-CoA Hydratase, Chain A, domain 1"/>
    <property type="match status" value="1"/>
</dbReference>
<dbReference type="InterPro" id="IPR053545">
    <property type="entry name" value="Enoyl-CoA_hydratase-like"/>
</dbReference>
<reference evidence="2" key="1">
    <citation type="journal article" date="2019" name="Int. J. Syst. Evol. Microbiol.">
        <title>The Global Catalogue of Microorganisms (GCM) 10K type strain sequencing project: providing services to taxonomists for standard genome sequencing and annotation.</title>
        <authorList>
            <consortium name="The Broad Institute Genomics Platform"/>
            <consortium name="The Broad Institute Genome Sequencing Center for Infectious Disease"/>
            <person name="Wu L."/>
            <person name="Ma J."/>
        </authorList>
    </citation>
    <scope>NUCLEOTIDE SEQUENCE [LARGE SCALE GENOMIC DNA]</scope>
    <source>
        <strain evidence="2">CGMCC 4.7035</strain>
    </source>
</reference>
<name>A0ABV7SIP2_9ACTN</name>
<dbReference type="RefSeq" id="WP_310764158.1">
    <property type="nucleotide sequence ID" value="NZ_JBHRWR010000021.1"/>
</dbReference>
<evidence type="ECO:0000313" key="2">
    <source>
        <dbReference type="Proteomes" id="UP001595701"/>
    </source>
</evidence>
<dbReference type="GO" id="GO:0004300">
    <property type="term" value="F:enoyl-CoA hydratase activity"/>
    <property type="evidence" value="ECO:0007669"/>
    <property type="project" value="UniProtKB-EC"/>
</dbReference>
<keyword evidence="2" id="KW-1185">Reference proteome</keyword>
<organism evidence="1 2">
    <name type="scientific">Streptomyces yaanensis</name>
    <dbReference type="NCBI Taxonomy" id="1142239"/>
    <lineage>
        <taxon>Bacteria</taxon>
        <taxon>Bacillati</taxon>
        <taxon>Actinomycetota</taxon>
        <taxon>Actinomycetes</taxon>
        <taxon>Kitasatosporales</taxon>
        <taxon>Streptomycetaceae</taxon>
        <taxon>Streptomyces</taxon>
    </lineage>
</organism>
<evidence type="ECO:0000313" key="1">
    <source>
        <dbReference type="EMBL" id="MFC3576813.1"/>
    </source>
</evidence>
<dbReference type="SUPFAM" id="SSF52096">
    <property type="entry name" value="ClpP/crotonase"/>
    <property type="match status" value="1"/>
</dbReference>
<proteinExistence type="predicted"/>
<dbReference type="EMBL" id="JBHRWR010000021">
    <property type="protein sequence ID" value="MFC3576813.1"/>
    <property type="molecule type" value="Genomic_DNA"/>
</dbReference>
<comment type="caution">
    <text evidence="1">The sequence shown here is derived from an EMBL/GenBank/DDBJ whole genome shotgun (WGS) entry which is preliminary data.</text>
</comment>
<sequence>MGTARETLSIDGRQPISAELAAQVGELCDRVEDIAGRGPVVVHVSGTPAQGRNEGLTVATVSRWERALRRLERLPTTIVGVADAEVGGPALDALLATDYRIATPSVRLTMPVDSGATWPGMALYRLAQQGSNTAAVRRALLFGHPIAAREALALQLVDEVTEDVAGALAAVAELTGALSGRELAIRRQLMTDAATTSFEEALGVHLAACDRTLRLVATEAAS</sequence>
<gene>
    <name evidence="1" type="primary">dpgB</name>
    <name evidence="1" type="ORF">ACFOZ0_26740</name>
</gene>
<dbReference type="NCBIfam" id="NF042431">
    <property type="entry name" value="EnCoAhydt_DpgB"/>
    <property type="match status" value="1"/>
</dbReference>
<dbReference type="Proteomes" id="UP001595701">
    <property type="component" value="Unassembled WGS sequence"/>
</dbReference>
<dbReference type="InterPro" id="IPR029045">
    <property type="entry name" value="ClpP/crotonase-like_dom_sf"/>
</dbReference>
<accession>A0ABV7SIP2</accession>
<protein>
    <submittedName>
        <fullName evidence="1">Enoyl-CoA-hydratase DpgB</fullName>
        <ecNumber evidence="1">4.2.1.17</ecNumber>
    </submittedName>
</protein>